<dbReference type="Pfam" id="PF13530">
    <property type="entry name" value="SCP2_2"/>
    <property type="match status" value="1"/>
</dbReference>
<name>A0A328UIL6_9FIRM</name>
<reference evidence="2 3" key="1">
    <citation type="submission" date="2018-06" db="EMBL/GenBank/DDBJ databases">
        <title>Noncontiguous genome sequence of Ruminococcaceae bacterium ASD2818.</title>
        <authorList>
            <person name="Chaplin A.V."/>
            <person name="Sokolova S.R."/>
            <person name="Kochetkova T.O."/>
            <person name="Goltsov A.Y."/>
            <person name="Trofimov D.Y."/>
            <person name="Efimov B.A."/>
        </authorList>
    </citation>
    <scope>NUCLEOTIDE SEQUENCE [LARGE SCALE GENOMIC DNA]</scope>
    <source>
        <strain evidence="2 3">ASD2818</strain>
    </source>
</reference>
<proteinExistence type="predicted"/>
<protein>
    <recommendedName>
        <fullName evidence="1">N-acetyltransferase domain-containing protein</fullName>
    </recommendedName>
</protein>
<evidence type="ECO:0000313" key="3">
    <source>
        <dbReference type="Proteomes" id="UP000249377"/>
    </source>
</evidence>
<keyword evidence="3" id="KW-1185">Reference proteome</keyword>
<feature type="domain" description="N-acetyltransferase" evidence="1">
    <location>
        <begin position="1"/>
        <end position="151"/>
    </location>
</feature>
<dbReference type="PROSITE" id="PS51186">
    <property type="entry name" value="GNAT"/>
    <property type="match status" value="1"/>
</dbReference>
<evidence type="ECO:0000313" key="2">
    <source>
        <dbReference type="EMBL" id="RAQ29293.1"/>
    </source>
</evidence>
<dbReference type="GO" id="GO:0034069">
    <property type="term" value="F:aminoglycoside N-acetyltransferase activity"/>
    <property type="evidence" value="ECO:0007669"/>
    <property type="project" value="TreeGrafter"/>
</dbReference>
<dbReference type="RefSeq" id="WP_112332524.1">
    <property type="nucleotide sequence ID" value="NZ_QLYR01000003.1"/>
</dbReference>
<dbReference type="SUPFAM" id="SSF55718">
    <property type="entry name" value="SCP-like"/>
    <property type="match status" value="1"/>
</dbReference>
<sequence>MIVRKLAPAEYYRAHLVQAVAFEGNSEYQKEKEEAEKQPPAADKDNWMWGAFSEDETALYGCMSIRRYRCNFEGREALMGGVGGVSTLPQYRRSGAIRACIGAALQDMYEKEFSLSFLYPFSTQYYRKFGYEVGAENRVWTVPLQDMKTMDVGGRIEQLLPGESTQPLLEIYRQFYKDYNLAAVREIYEEELEKTNLLNQQRYIYLWKDETGAARGFMICRKQREAEGVIMDCTNGFALRNGLLFLDVRALQGLLYFVKQAFSADYEKIRFSVPGSLSVTSLVGENNTAKCQVLFNGMARVVRVEDVLSVCRCRGSGTVRIRVLDEMLPQNNAVWELTFAPGRENRVEKTEAAADVTMPINEFSALICGARGAEDIPWMPRIKVHTPQAPLEQVFYRKKCYIMDLF</sequence>
<dbReference type="SUPFAM" id="SSF55729">
    <property type="entry name" value="Acyl-CoA N-acyltransferases (Nat)"/>
    <property type="match status" value="1"/>
</dbReference>
<dbReference type="InterPro" id="IPR036527">
    <property type="entry name" value="SCP2_sterol-bd_dom_sf"/>
</dbReference>
<dbReference type="Gene3D" id="3.30.1050.10">
    <property type="entry name" value="SCP2 sterol-binding domain"/>
    <property type="match status" value="1"/>
</dbReference>
<dbReference type="Gene3D" id="3.40.630.30">
    <property type="match status" value="2"/>
</dbReference>
<gene>
    <name evidence="2" type="ORF">DPQ25_07375</name>
</gene>
<organism evidence="2 3">
    <name type="scientific">Hydrogeniiclostridium mannosilyticum</name>
    <dbReference type="NCBI Taxonomy" id="2764322"/>
    <lineage>
        <taxon>Bacteria</taxon>
        <taxon>Bacillati</taxon>
        <taxon>Bacillota</taxon>
        <taxon>Clostridia</taxon>
        <taxon>Eubacteriales</taxon>
        <taxon>Acutalibacteraceae</taxon>
        <taxon>Hydrogeniiclostridium</taxon>
    </lineage>
</organism>
<dbReference type="EMBL" id="QLYR01000003">
    <property type="protein sequence ID" value="RAQ29293.1"/>
    <property type="molecule type" value="Genomic_DNA"/>
</dbReference>
<dbReference type="InterPro" id="IPR000182">
    <property type="entry name" value="GNAT_dom"/>
</dbReference>
<dbReference type="InterPro" id="IPR016181">
    <property type="entry name" value="Acyl_CoA_acyltransferase"/>
</dbReference>
<dbReference type="InterPro" id="IPR025559">
    <property type="entry name" value="Eis_dom"/>
</dbReference>
<dbReference type="PANTHER" id="PTHR37817:SF1">
    <property type="entry name" value="N-ACETYLTRANSFERASE EIS"/>
    <property type="match status" value="1"/>
</dbReference>
<accession>A0A328UIL6</accession>
<dbReference type="Proteomes" id="UP000249377">
    <property type="component" value="Unassembled WGS sequence"/>
</dbReference>
<dbReference type="PANTHER" id="PTHR37817">
    <property type="entry name" value="N-ACETYLTRANSFERASE EIS"/>
    <property type="match status" value="1"/>
</dbReference>
<evidence type="ECO:0000259" key="1">
    <source>
        <dbReference type="PROSITE" id="PS51186"/>
    </source>
</evidence>
<dbReference type="Pfam" id="PF13527">
    <property type="entry name" value="Acetyltransf_9"/>
    <property type="match status" value="1"/>
</dbReference>
<dbReference type="AlphaFoldDB" id="A0A328UIL6"/>
<dbReference type="GO" id="GO:0030649">
    <property type="term" value="P:aminoglycoside antibiotic catabolic process"/>
    <property type="evidence" value="ECO:0007669"/>
    <property type="project" value="TreeGrafter"/>
</dbReference>
<comment type="caution">
    <text evidence="2">The sequence shown here is derived from an EMBL/GenBank/DDBJ whole genome shotgun (WGS) entry which is preliminary data.</text>
</comment>
<dbReference type="InterPro" id="IPR051554">
    <property type="entry name" value="Acetyltransferase_Eis"/>
</dbReference>